<dbReference type="InterPro" id="IPR027417">
    <property type="entry name" value="P-loop_NTPase"/>
</dbReference>
<keyword evidence="2" id="KW-1185">Reference proteome</keyword>
<name>A0ABD6BLY3_9EURY</name>
<evidence type="ECO:0008006" key="3">
    <source>
        <dbReference type="Google" id="ProtNLM"/>
    </source>
</evidence>
<dbReference type="InterPro" id="IPR055927">
    <property type="entry name" value="DUF7504"/>
</dbReference>
<dbReference type="AlphaFoldDB" id="A0ABD6BLY3"/>
<accession>A0ABD6BLY3</accession>
<sequence>MKLEEPQHDLRDSPIPVADLQHGQAVLIRGPAMTGKYDLLLELLSALAARSVLVSTSRQAEGARADFAAYGDPDQLWVADCASRIHGREPESSDRVRYASSPRNLTEVGMKFTDLLGSIEADGEAAVGVHSISELVMYTDVQQVYQFLTVLLAECRGVGWPVVAVVDDAAVGDQSINTLTEPFDVVVSTRRTDHRELRYCDPTGEESGWVPF</sequence>
<dbReference type="Gene3D" id="3.40.50.300">
    <property type="entry name" value="P-loop containing nucleotide triphosphate hydrolases"/>
    <property type="match status" value="1"/>
</dbReference>
<organism evidence="1 2">
    <name type="scientific">Halolamina litorea</name>
    <dbReference type="NCBI Taxonomy" id="1515593"/>
    <lineage>
        <taxon>Archaea</taxon>
        <taxon>Methanobacteriati</taxon>
        <taxon>Methanobacteriota</taxon>
        <taxon>Stenosarchaea group</taxon>
        <taxon>Halobacteria</taxon>
        <taxon>Halobacteriales</taxon>
        <taxon>Haloferacaceae</taxon>
    </lineage>
</organism>
<evidence type="ECO:0000313" key="2">
    <source>
        <dbReference type="Proteomes" id="UP001597139"/>
    </source>
</evidence>
<protein>
    <recommendedName>
        <fullName evidence="3">RecA-superfamily ATPase, KaiC/GvpD/RAD55 family</fullName>
    </recommendedName>
</protein>
<dbReference type="Pfam" id="PF24336">
    <property type="entry name" value="DUF7504"/>
    <property type="match status" value="1"/>
</dbReference>
<comment type="caution">
    <text evidence="1">The sequence shown here is derived from an EMBL/GenBank/DDBJ whole genome shotgun (WGS) entry which is preliminary data.</text>
</comment>
<gene>
    <name evidence="1" type="ORF">ACFSAU_01395</name>
</gene>
<dbReference type="EMBL" id="JBHUCZ010000001">
    <property type="protein sequence ID" value="MFD1566137.1"/>
    <property type="molecule type" value="Genomic_DNA"/>
</dbReference>
<evidence type="ECO:0000313" key="1">
    <source>
        <dbReference type="EMBL" id="MFD1566137.1"/>
    </source>
</evidence>
<dbReference type="Proteomes" id="UP001597139">
    <property type="component" value="Unassembled WGS sequence"/>
</dbReference>
<dbReference type="RefSeq" id="WP_267645409.1">
    <property type="nucleotide sequence ID" value="NZ_JANHGR010000001.1"/>
</dbReference>
<proteinExistence type="predicted"/>
<reference evidence="1 2" key="1">
    <citation type="journal article" date="2019" name="Int. J. Syst. Evol. Microbiol.">
        <title>The Global Catalogue of Microorganisms (GCM) 10K type strain sequencing project: providing services to taxonomists for standard genome sequencing and annotation.</title>
        <authorList>
            <consortium name="The Broad Institute Genomics Platform"/>
            <consortium name="The Broad Institute Genome Sequencing Center for Infectious Disease"/>
            <person name="Wu L."/>
            <person name="Ma J."/>
        </authorList>
    </citation>
    <scope>NUCLEOTIDE SEQUENCE [LARGE SCALE GENOMIC DNA]</scope>
    <source>
        <strain evidence="1 2">CGMCC 1.12859</strain>
    </source>
</reference>